<dbReference type="EMBL" id="WBUI01000003">
    <property type="protein sequence ID" value="KAB2934362.1"/>
    <property type="molecule type" value="Genomic_DNA"/>
</dbReference>
<feature type="transmembrane region" description="Helical" evidence="8">
    <location>
        <begin position="141"/>
        <end position="168"/>
    </location>
</feature>
<evidence type="ECO:0000256" key="3">
    <source>
        <dbReference type="ARBA" id="ARBA00022475"/>
    </source>
</evidence>
<dbReference type="Pfam" id="PF12832">
    <property type="entry name" value="MFS_1_like"/>
    <property type="match status" value="1"/>
</dbReference>
<keyword evidence="5 8" id="KW-0812">Transmembrane</keyword>
<comment type="subcellular location">
    <subcellularLocation>
        <location evidence="1">Cell inner membrane</location>
        <topology evidence="1">Multi-pass membrane protein</topology>
    </subcellularLocation>
</comment>
<evidence type="ECO:0000256" key="2">
    <source>
        <dbReference type="ARBA" id="ARBA00022448"/>
    </source>
</evidence>
<proteinExistence type="predicted"/>
<feature type="transmembrane region" description="Helical" evidence="8">
    <location>
        <begin position="254"/>
        <end position="277"/>
    </location>
</feature>
<evidence type="ECO:0000256" key="4">
    <source>
        <dbReference type="ARBA" id="ARBA00022519"/>
    </source>
</evidence>
<evidence type="ECO:0000256" key="6">
    <source>
        <dbReference type="ARBA" id="ARBA00022989"/>
    </source>
</evidence>
<feature type="transmembrane region" description="Helical" evidence="8">
    <location>
        <begin position="347"/>
        <end position="370"/>
    </location>
</feature>
<evidence type="ECO:0000256" key="8">
    <source>
        <dbReference type="SAM" id="Phobius"/>
    </source>
</evidence>
<sequence>MVLQTPRASMALLSRLRFMRLTVKSKNTGVNAYSRQKGTGPFASLFSAPWPEIRPLVAASLVYFFFFLGHGSYFTTLSPHMLYRFGDDARYVFFTGQLLYPFGYFFAGWFSDKTRRIRSALIAFLLLQTPFQYHLFSPDLSLMGCIASAAVTRFFFAANTQLLTIAALESLSFRGFSVSRSAGTFGFFCIQIGMLLLEMFALSDAAPEIQGGRGGQWGSVFMLVTALFAYLVPERRRSHTEYFFRDAFSALKKEGFLPFFIVSFVFYFSYQVVDYYLGGYLRQAGGMSYVYGGWGLAVLVEIPLMILADRIAGRRGVRFLFLLAVMSGAIRFLILGMDVVIGLPGLILFQQLLHGIHFTGYYMGTVYLLRRNFPEHLYGTGMGIYMVVSVSAGATIGNLLTGMLLKSDSGFAGIFFVSLLLHLAVFFSFLFLSLPARSMKKEDSAHV</sequence>
<feature type="transmembrane region" description="Helical" evidence="8">
    <location>
        <begin position="382"/>
        <end position="405"/>
    </location>
</feature>
<keyword evidence="7 8" id="KW-0472">Membrane</keyword>
<gene>
    <name evidence="10" type="ORF">F9K24_04875</name>
</gene>
<dbReference type="GO" id="GO:0022857">
    <property type="term" value="F:transmembrane transporter activity"/>
    <property type="evidence" value="ECO:0007669"/>
    <property type="project" value="InterPro"/>
</dbReference>
<feature type="transmembrane region" description="Helical" evidence="8">
    <location>
        <begin position="91"/>
        <end position="110"/>
    </location>
</feature>
<evidence type="ECO:0000256" key="1">
    <source>
        <dbReference type="ARBA" id="ARBA00004429"/>
    </source>
</evidence>
<dbReference type="PANTHER" id="PTHR23522">
    <property type="entry name" value="BLL5896 PROTEIN"/>
    <property type="match status" value="1"/>
</dbReference>
<dbReference type="Proteomes" id="UP000460298">
    <property type="component" value="Unassembled WGS sequence"/>
</dbReference>
<keyword evidence="4" id="KW-0997">Cell inner membrane</keyword>
<dbReference type="AlphaFoldDB" id="A0A833H3T9"/>
<reference evidence="10 11" key="1">
    <citation type="submission" date="2019-10" db="EMBL/GenBank/DDBJ databases">
        <title>Extracellular Electron Transfer in a Candidatus Methanoperedens spp. Enrichment Culture.</title>
        <authorList>
            <person name="Berger S."/>
            <person name="Rangel Shaw D."/>
            <person name="Berben T."/>
            <person name="In 'T Zandt M."/>
            <person name="Frank J."/>
            <person name="Reimann J."/>
            <person name="Jetten M.S.M."/>
            <person name="Welte C.U."/>
        </authorList>
    </citation>
    <scope>NUCLEOTIDE SEQUENCE [LARGE SCALE GENOMIC DNA]</scope>
    <source>
        <strain evidence="10">SB12</strain>
    </source>
</reference>
<dbReference type="PROSITE" id="PS50850">
    <property type="entry name" value="MFS"/>
    <property type="match status" value="1"/>
</dbReference>
<feature type="transmembrane region" description="Helical" evidence="8">
    <location>
        <begin position="319"/>
        <end position="341"/>
    </location>
</feature>
<keyword evidence="6 8" id="KW-1133">Transmembrane helix</keyword>
<keyword evidence="3" id="KW-1003">Cell membrane</keyword>
<dbReference type="InterPro" id="IPR036259">
    <property type="entry name" value="MFS_trans_sf"/>
</dbReference>
<keyword evidence="2" id="KW-0813">Transport</keyword>
<feature type="transmembrane region" description="Helical" evidence="8">
    <location>
        <begin position="289"/>
        <end position="307"/>
    </location>
</feature>
<evidence type="ECO:0000256" key="7">
    <source>
        <dbReference type="ARBA" id="ARBA00023136"/>
    </source>
</evidence>
<feature type="transmembrane region" description="Helical" evidence="8">
    <location>
        <begin position="53"/>
        <end position="71"/>
    </location>
</feature>
<evidence type="ECO:0000313" key="11">
    <source>
        <dbReference type="Proteomes" id="UP000460298"/>
    </source>
</evidence>
<dbReference type="Gene3D" id="1.20.1250.20">
    <property type="entry name" value="MFS general substrate transporter like domains"/>
    <property type="match status" value="2"/>
</dbReference>
<organism evidence="10 11">
    <name type="scientific">Leptonema illini</name>
    <dbReference type="NCBI Taxonomy" id="183"/>
    <lineage>
        <taxon>Bacteria</taxon>
        <taxon>Pseudomonadati</taxon>
        <taxon>Spirochaetota</taxon>
        <taxon>Spirochaetia</taxon>
        <taxon>Leptospirales</taxon>
        <taxon>Leptospiraceae</taxon>
        <taxon>Leptonema</taxon>
    </lineage>
</organism>
<feature type="domain" description="Major facilitator superfamily (MFS) profile" evidence="9">
    <location>
        <begin position="255"/>
        <end position="447"/>
    </location>
</feature>
<feature type="transmembrane region" description="Helical" evidence="8">
    <location>
        <begin position="214"/>
        <end position="233"/>
    </location>
</feature>
<dbReference type="SUPFAM" id="SSF103473">
    <property type="entry name" value="MFS general substrate transporter"/>
    <property type="match status" value="2"/>
</dbReference>
<feature type="transmembrane region" description="Helical" evidence="8">
    <location>
        <begin position="180"/>
        <end position="202"/>
    </location>
</feature>
<dbReference type="PANTHER" id="PTHR23522:SF10">
    <property type="entry name" value="3-PHENYLPROPIONIC ACID TRANSPORTER-RELATED"/>
    <property type="match status" value="1"/>
</dbReference>
<dbReference type="InterPro" id="IPR020846">
    <property type="entry name" value="MFS_dom"/>
</dbReference>
<evidence type="ECO:0000256" key="5">
    <source>
        <dbReference type="ARBA" id="ARBA00022692"/>
    </source>
</evidence>
<dbReference type="GO" id="GO:0005886">
    <property type="term" value="C:plasma membrane"/>
    <property type="evidence" value="ECO:0007669"/>
    <property type="project" value="UniProtKB-SubCell"/>
</dbReference>
<evidence type="ECO:0000313" key="10">
    <source>
        <dbReference type="EMBL" id="KAB2934362.1"/>
    </source>
</evidence>
<protein>
    <submittedName>
        <fullName evidence="10">MFS transporter</fullName>
    </submittedName>
</protein>
<accession>A0A833H3T9</accession>
<evidence type="ECO:0000259" key="9">
    <source>
        <dbReference type="PROSITE" id="PS50850"/>
    </source>
</evidence>
<feature type="transmembrane region" description="Helical" evidence="8">
    <location>
        <begin position="117"/>
        <end position="135"/>
    </location>
</feature>
<dbReference type="InterPro" id="IPR024989">
    <property type="entry name" value="MFS_assoc_dom"/>
</dbReference>
<feature type="transmembrane region" description="Helical" evidence="8">
    <location>
        <begin position="411"/>
        <end position="432"/>
    </location>
</feature>
<comment type="caution">
    <text evidence="10">The sequence shown here is derived from an EMBL/GenBank/DDBJ whole genome shotgun (WGS) entry which is preliminary data.</text>
</comment>
<name>A0A833H3T9_9LEPT</name>